<dbReference type="GO" id="GO:0016787">
    <property type="term" value="F:hydrolase activity"/>
    <property type="evidence" value="ECO:0007669"/>
    <property type="project" value="UniProtKB-KW"/>
</dbReference>
<dbReference type="Proteomes" id="UP000199320">
    <property type="component" value="Unassembled WGS sequence"/>
</dbReference>
<protein>
    <submittedName>
        <fullName evidence="3">Carbon-nitrogen hydrolase</fullName>
    </submittedName>
    <submittedName>
        <fullName evidence="2">Predicted amidohydrolase</fullName>
    </submittedName>
</protein>
<dbReference type="EMBL" id="FOIC01000017">
    <property type="protein sequence ID" value="SET92255.1"/>
    <property type="molecule type" value="Genomic_DNA"/>
</dbReference>
<reference evidence="3" key="2">
    <citation type="submission" date="2016-10" db="EMBL/GenBank/DDBJ databases">
        <authorList>
            <person name="de Groot N.N."/>
        </authorList>
    </citation>
    <scope>NUCLEOTIDE SEQUENCE [LARGE SCALE GENOMIC DNA]</scope>
    <source>
        <strain evidence="3">CDM_6</strain>
    </source>
</reference>
<dbReference type="PROSITE" id="PS50263">
    <property type="entry name" value="CN_HYDROLASE"/>
    <property type="match status" value="1"/>
</dbReference>
<dbReference type="STRING" id="392421.SAMN04488694_11717"/>
<keyword evidence="4" id="KW-1185">Reference proteome</keyword>
<dbReference type="PANTHER" id="PTHR23088">
    <property type="entry name" value="NITRILASE-RELATED"/>
    <property type="match status" value="1"/>
</dbReference>
<dbReference type="InterPro" id="IPR036526">
    <property type="entry name" value="C-N_Hydrolase_sf"/>
</dbReference>
<evidence type="ECO:0000259" key="1">
    <source>
        <dbReference type="PROSITE" id="PS50263"/>
    </source>
</evidence>
<reference evidence="4 5" key="1">
    <citation type="submission" date="2016-10" db="EMBL/GenBank/DDBJ databases">
        <authorList>
            <person name="Varghese N."/>
            <person name="Submissions S."/>
        </authorList>
    </citation>
    <scope>NUCLEOTIDE SEQUENCE [LARGE SCALE GENOMIC DNA]</scope>
    <source>
        <strain evidence="2 5">CDM_1</strain>
        <strain evidence="4">CDM_6</strain>
    </source>
</reference>
<dbReference type="CDD" id="cd07197">
    <property type="entry name" value="nitrilase"/>
    <property type="match status" value="1"/>
</dbReference>
<evidence type="ECO:0000313" key="4">
    <source>
        <dbReference type="Proteomes" id="UP000199320"/>
    </source>
</evidence>
<organism evidence="3 4">
    <name type="scientific">Natrinema hispanicum</name>
    <dbReference type="NCBI Taxonomy" id="392421"/>
    <lineage>
        <taxon>Archaea</taxon>
        <taxon>Methanobacteriati</taxon>
        <taxon>Methanobacteriota</taxon>
        <taxon>Stenosarchaea group</taxon>
        <taxon>Halobacteria</taxon>
        <taxon>Halobacteriales</taxon>
        <taxon>Natrialbaceae</taxon>
        <taxon>Natrinema</taxon>
    </lineage>
</organism>
<evidence type="ECO:0000313" key="2">
    <source>
        <dbReference type="EMBL" id="SDD67081.1"/>
    </source>
</evidence>
<evidence type="ECO:0000313" key="5">
    <source>
        <dbReference type="Proteomes" id="UP000324021"/>
    </source>
</evidence>
<name>A0A1I0I6X6_9EURY</name>
<keyword evidence="3" id="KW-0378">Hydrolase</keyword>
<proteinExistence type="predicted"/>
<sequence length="262" mass="28026">MKRFTASVVQFDSTLGPADDGTLDRMVEAIAAADADLVVFPELATTGYHVFEDLSNVAEPIPGPTTEVLSTAAADAETAVLFGMPVQDGDDVYNCAVWLDADGTVRARYDKRHLWDDEGEHYAVGDAYTVVDAPFGRVGIQICYDLNFPAASLALARAECDVMINIAAWSVQMERDWHTLLPARAVEQGAYVIGCNRAGTEAGNTFCGHSKVIEPDGTTVVEMGAGPGQAAVTLDPGVLAAEHERNPMRVDRPVIDADAVRQ</sequence>
<dbReference type="AlphaFoldDB" id="A0A1I0I6X6"/>
<dbReference type="PANTHER" id="PTHR23088:SF27">
    <property type="entry name" value="DEAMINATED GLUTATHIONE AMIDASE"/>
    <property type="match status" value="1"/>
</dbReference>
<dbReference type="Gene3D" id="3.60.110.10">
    <property type="entry name" value="Carbon-nitrogen hydrolase"/>
    <property type="match status" value="1"/>
</dbReference>
<accession>A0A1I0I6X6</accession>
<evidence type="ECO:0000313" key="3">
    <source>
        <dbReference type="EMBL" id="SET92255.1"/>
    </source>
</evidence>
<dbReference type="OrthoDB" id="39312at2157"/>
<dbReference type="EMBL" id="FMZP01000038">
    <property type="protein sequence ID" value="SDD67081.1"/>
    <property type="molecule type" value="Genomic_DNA"/>
</dbReference>
<feature type="domain" description="CN hydrolase" evidence="1">
    <location>
        <begin position="4"/>
        <end position="236"/>
    </location>
</feature>
<dbReference type="InterPro" id="IPR003010">
    <property type="entry name" value="C-N_Hydrolase"/>
</dbReference>
<gene>
    <name evidence="3" type="ORF">SAMN04488694_11717</name>
    <name evidence="2" type="ORF">SAMN05192552_103812</name>
</gene>
<dbReference type="Pfam" id="PF00795">
    <property type="entry name" value="CN_hydrolase"/>
    <property type="match status" value="1"/>
</dbReference>
<dbReference type="RefSeq" id="WP_092934237.1">
    <property type="nucleotide sequence ID" value="NZ_FMZP01000038.1"/>
</dbReference>
<dbReference type="Proteomes" id="UP000324021">
    <property type="component" value="Unassembled WGS sequence"/>
</dbReference>
<dbReference type="SUPFAM" id="SSF56317">
    <property type="entry name" value="Carbon-nitrogen hydrolase"/>
    <property type="match status" value="1"/>
</dbReference>